<reference evidence="2" key="1">
    <citation type="submission" date="2020-05" db="EMBL/GenBank/DDBJ databases">
        <title>WGS assembly of Panicum virgatum.</title>
        <authorList>
            <person name="Lovell J.T."/>
            <person name="Jenkins J."/>
            <person name="Shu S."/>
            <person name="Juenger T.E."/>
            <person name="Schmutz J."/>
        </authorList>
    </citation>
    <scope>NUCLEOTIDE SEQUENCE</scope>
    <source>
        <strain evidence="2">AP13</strain>
    </source>
</reference>
<feature type="region of interest" description="Disordered" evidence="1">
    <location>
        <begin position="1"/>
        <end position="48"/>
    </location>
</feature>
<protein>
    <submittedName>
        <fullName evidence="2">Uncharacterized protein</fullName>
    </submittedName>
</protein>
<evidence type="ECO:0000313" key="3">
    <source>
        <dbReference type="Proteomes" id="UP000823388"/>
    </source>
</evidence>
<sequence>MGEVARGGWGAGRRPRWEGCRGEKRRTSVENNPRLPGKRAQDRDGQNRDSRCICDFQLSGVPRSEINRSVWVDFSSIFTENLLISKNKHGLCWIHFSALVNGKLTGMVDCYNGENFRC</sequence>
<comment type="caution">
    <text evidence="2">The sequence shown here is derived from an EMBL/GenBank/DDBJ whole genome shotgun (WGS) entry which is preliminary data.</text>
</comment>
<evidence type="ECO:0000256" key="1">
    <source>
        <dbReference type="SAM" id="MobiDB-lite"/>
    </source>
</evidence>
<accession>A0A8T0RNH5</accession>
<gene>
    <name evidence="2" type="ORF">PVAP13_5NG177581</name>
</gene>
<feature type="compositionally biased region" description="Basic and acidic residues" evidence="1">
    <location>
        <begin position="39"/>
        <end position="48"/>
    </location>
</feature>
<evidence type="ECO:0000313" key="2">
    <source>
        <dbReference type="EMBL" id="KAG2587871.1"/>
    </source>
</evidence>
<feature type="compositionally biased region" description="Gly residues" evidence="1">
    <location>
        <begin position="1"/>
        <end position="11"/>
    </location>
</feature>
<dbReference type="EMBL" id="CM029046">
    <property type="protein sequence ID" value="KAG2587871.1"/>
    <property type="molecule type" value="Genomic_DNA"/>
</dbReference>
<proteinExistence type="predicted"/>
<keyword evidence="3" id="KW-1185">Reference proteome</keyword>
<organism evidence="2 3">
    <name type="scientific">Panicum virgatum</name>
    <name type="common">Blackwell switchgrass</name>
    <dbReference type="NCBI Taxonomy" id="38727"/>
    <lineage>
        <taxon>Eukaryota</taxon>
        <taxon>Viridiplantae</taxon>
        <taxon>Streptophyta</taxon>
        <taxon>Embryophyta</taxon>
        <taxon>Tracheophyta</taxon>
        <taxon>Spermatophyta</taxon>
        <taxon>Magnoliopsida</taxon>
        <taxon>Liliopsida</taxon>
        <taxon>Poales</taxon>
        <taxon>Poaceae</taxon>
        <taxon>PACMAD clade</taxon>
        <taxon>Panicoideae</taxon>
        <taxon>Panicodae</taxon>
        <taxon>Paniceae</taxon>
        <taxon>Panicinae</taxon>
        <taxon>Panicum</taxon>
        <taxon>Panicum sect. Hiantes</taxon>
    </lineage>
</organism>
<feature type="compositionally biased region" description="Basic and acidic residues" evidence="1">
    <location>
        <begin position="15"/>
        <end position="28"/>
    </location>
</feature>
<dbReference type="Proteomes" id="UP000823388">
    <property type="component" value="Chromosome 5N"/>
</dbReference>
<name>A0A8T0RNH5_PANVG</name>
<dbReference type="AlphaFoldDB" id="A0A8T0RNH5"/>